<dbReference type="FunFam" id="1.10.472.80:FF:000038">
    <property type="entry name" value="TBC1 domain family member 5"/>
    <property type="match status" value="1"/>
</dbReference>
<evidence type="ECO:0000256" key="2">
    <source>
        <dbReference type="SAM" id="MobiDB-lite"/>
    </source>
</evidence>
<feature type="region of interest" description="Disordered" evidence="2">
    <location>
        <begin position="592"/>
        <end position="630"/>
    </location>
</feature>
<dbReference type="InterPro" id="IPR000195">
    <property type="entry name" value="Rab-GAP-TBC_dom"/>
</dbReference>
<dbReference type="HOGENOM" id="CLU_020460_2_0_1"/>
<evidence type="ECO:0000256" key="1">
    <source>
        <dbReference type="ARBA" id="ARBA00022468"/>
    </source>
</evidence>
<dbReference type="SMART" id="SM00164">
    <property type="entry name" value="TBC"/>
    <property type="match status" value="1"/>
</dbReference>
<dbReference type="FunFam" id="1.10.8.270:FF:000011">
    <property type="entry name" value="TBC1 domain family member 5"/>
    <property type="match status" value="1"/>
</dbReference>
<dbReference type="OMA" id="ITFMQER"/>
<dbReference type="EMBL" id="CH916369">
    <property type="protein sequence ID" value="EDV93155.1"/>
    <property type="molecule type" value="Genomic_DNA"/>
</dbReference>
<dbReference type="Pfam" id="PF00566">
    <property type="entry name" value="RabGAP-TBC"/>
    <property type="match status" value="2"/>
</dbReference>
<organism evidence="5">
    <name type="scientific">Drosophila grimshawi</name>
    <name type="common">Hawaiian fruit fly</name>
    <name type="synonym">Idiomyia grimshawi</name>
    <dbReference type="NCBI Taxonomy" id="7222"/>
    <lineage>
        <taxon>Eukaryota</taxon>
        <taxon>Metazoa</taxon>
        <taxon>Ecdysozoa</taxon>
        <taxon>Arthropoda</taxon>
        <taxon>Hexapoda</taxon>
        <taxon>Insecta</taxon>
        <taxon>Pterygota</taxon>
        <taxon>Neoptera</taxon>
        <taxon>Endopterygota</taxon>
        <taxon>Diptera</taxon>
        <taxon>Brachycera</taxon>
        <taxon>Muscomorpha</taxon>
        <taxon>Ephydroidea</taxon>
        <taxon>Drosophilidae</taxon>
        <taxon>Drosophila</taxon>
        <taxon>Hawaiian Drosophila</taxon>
    </lineage>
</organism>
<dbReference type="PANTHER" id="PTHR22957">
    <property type="entry name" value="TBC1 DOMAIN FAMILY MEMBER GTPASE-ACTIVATING PROTEIN"/>
    <property type="match status" value="1"/>
</dbReference>
<gene>
    <name evidence="4" type="primary">Dgri\GH19149</name>
    <name evidence="4" type="ORF">Dgri_GH19149</name>
</gene>
<dbReference type="STRING" id="7222.B4JEM4"/>
<dbReference type="AlphaFoldDB" id="B4JEM4"/>
<dbReference type="SUPFAM" id="SSF47923">
    <property type="entry name" value="Ypt/Rab-GAP domain of gyp1p"/>
    <property type="match status" value="2"/>
</dbReference>
<protein>
    <submittedName>
        <fullName evidence="4">GH19149</fullName>
    </submittedName>
</protein>
<dbReference type="SMR" id="B4JEM4"/>
<dbReference type="InterPro" id="IPR035969">
    <property type="entry name" value="Rab-GAP_TBC_sf"/>
</dbReference>
<evidence type="ECO:0000313" key="4">
    <source>
        <dbReference type="EMBL" id="EDV93155.1"/>
    </source>
</evidence>
<proteinExistence type="predicted"/>
<feature type="domain" description="Rab-GAP TBC" evidence="3">
    <location>
        <begin position="85"/>
        <end position="364"/>
    </location>
</feature>
<reference evidence="4 5" key="1">
    <citation type="journal article" date="2007" name="Nature">
        <title>Evolution of genes and genomes on the Drosophila phylogeny.</title>
        <authorList>
            <consortium name="Drosophila 12 Genomes Consortium"/>
            <person name="Clark A.G."/>
            <person name="Eisen M.B."/>
            <person name="Smith D.R."/>
            <person name="Bergman C.M."/>
            <person name="Oliver B."/>
            <person name="Markow T.A."/>
            <person name="Kaufman T.C."/>
            <person name="Kellis M."/>
            <person name="Gelbart W."/>
            <person name="Iyer V.N."/>
            <person name="Pollard D.A."/>
            <person name="Sackton T.B."/>
            <person name="Larracuente A.M."/>
            <person name="Singh N.D."/>
            <person name="Abad J.P."/>
            <person name="Abt D.N."/>
            <person name="Adryan B."/>
            <person name="Aguade M."/>
            <person name="Akashi H."/>
            <person name="Anderson W.W."/>
            <person name="Aquadro C.F."/>
            <person name="Ardell D.H."/>
            <person name="Arguello R."/>
            <person name="Artieri C.G."/>
            <person name="Barbash D.A."/>
            <person name="Barker D."/>
            <person name="Barsanti P."/>
            <person name="Batterham P."/>
            <person name="Batzoglou S."/>
            <person name="Begun D."/>
            <person name="Bhutkar A."/>
            <person name="Blanco E."/>
            <person name="Bosak S.A."/>
            <person name="Bradley R.K."/>
            <person name="Brand A.D."/>
            <person name="Brent M.R."/>
            <person name="Brooks A.N."/>
            <person name="Brown R.H."/>
            <person name="Butlin R.K."/>
            <person name="Caggese C."/>
            <person name="Calvi B.R."/>
            <person name="Bernardo de Carvalho A."/>
            <person name="Caspi A."/>
            <person name="Castrezana S."/>
            <person name="Celniker S.E."/>
            <person name="Chang J.L."/>
            <person name="Chapple C."/>
            <person name="Chatterji S."/>
            <person name="Chinwalla A."/>
            <person name="Civetta A."/>
            <person name="Clifton S.W."/>
            <person name="Comeron J.M."/>
            <person name="Costello J.C."/>
            <person name="Coyne J.A."/>
            <person name="Daub J."/>
            <person name="David R.G."/>
            <person name="Delcher A.L."/>
            <person name="Delehaunty K."/>
            <person name="Do C.B."/>
            <person name="Ebling H."/>
            <person name="Edwards K."/>
            <person name="Eickbush T."/>
            <person name="Evans J.D."/>
            <person name="Filipski A."/>
            <person name="Findeiss S."/>
            <person name="Freyhult E."/>
            <person name="Fulton L."/>
            <person name="Fulton R."/>
            <person name="Garcia A.C."/>
            <person name="Gardiner A."/>
            <person name="Garfield D.A."/>
            <person name="Garvin B.E."/>
            <person name="Gibson G."/>
            <person name="Gilbert D."/>
            <person name="Gnerre S."/>
            <person name="Godfrey J."/>
            <person name="Good R."/>
            <person name="Gotea V."/>
            <person name="Gravely B."/>
            <person name="Greenberg A.J."/>
            <person name="Griffiths-Jones S."/>
            <person name="Gross S."/>
            <person name="Guigo R."/>
            <person name="Gustafson E.A."/>
            <person name="Haerty W."/>
            <person name="Hahn M.W."/>
            <person name="Halligan D.L."/>
            <person name="Halpern A.L."/>
            <person name="Halter G.M."/>
            <person name="Han M.V."/>
            <person name="Heger A."/>
            <person name="Hillier L."/>
            <person name="Hinrichs A.S."/>
            <person name="Holmes I."/>
            <person name="Hoskins R.A."/>
            <person name="Hubisz M.J."/>
            <person name="Hultmark D."/>
            <person name="Huntley M.A."/>
            <person name="Jaffe D.B."/>
            <person name="Jagadeeshan S."/>
            <person name="Jeck W.R."/>
            <person name="Johnson J."/>
            <person name="Jones C.D."/>
            <person name="Jordan W.C."/>
            <person name="Karpen G.H."/>
            <person name="Kataoka E."/>
            <person name="Keightley P.D."/>
            <person name="Kheradpour P."/>
            <person name="Kirkness E.F."/>
            <person name="Koerich L.B."/>
            <person name="Kristiansen K."/>
            <person name="Kudrna D."/>
            <person name="Kulathinal R.J."/>
            <person name="Kumar S."/>
            <person name="Kwok R."/>
            <person name="Lander E."/>
            <person name="Langley C.H."/>
            <person name="Lapoint R."/>
            <person name="Lazzaro B.P."/>
            <person name="Lee S.J."/>
            <person name="Levesque L."/>
            <person name="Li R."/>
            <person name="Lin C.F."/>
            <person name="Lin M.F."/>
            <person name="Lindblad-Toh K."/>
            <person name="Llopart A."/>
            <person name="Long M."/>
            <person name="Low L."/>
            <person name="Lozovsky E."/>
            <person name="Lu J."/>
            <person name="Luo M."/>
            <person name="Machado C.A."/>
            <person name="Makalowski W."/>
            <person name="Marzo M."/>
            <person name="Matsuda M."/>
            <person name="Matzkin L."/>
            <person name="McAllister B."/>
            <person name="McBride C.S."/>
            <person name="McKernan B."/>
            <person name="McKernan K."/>
            <person name="Mendez-Lago M."/>
            <person name="Minx P."/>
            <person name="Mollenhauer M.U."/>
            <person name="Montooth K."/>
            <person name="Mount S.M."/>
            <person name="Mu X."/>
            <person name="Myers E."/>
            <person name="Negre B."/>
            <person name="Newfeld S."/>
            <person name="Nielsen R."/>
            <person name="Noor M.A."/>
            <person name="O'Grady P."/>
            <person name="Pachter L."/>
            <person name="Papaceit M."/>
            <person name="Parisi M.J."/>
            <person name="Parisi M."/>
            <person name="Parts L."/>
            <person name="Pedersen J.S."/>
            <person name="Pesole G."/>
            <person name="Phillippy A.M."/>
            <person name="Ponting C.P."/>
            <person name="Pop M."/>
            <person name="Porcelli D."/>
            <person name="Powell J.R."/>
            <person name="Prohaska S."/>
            <person name="Pruitt K."/>
            <person name="Puig M."/>
            <person name="Quesneville H."/>
            <person name="Ram K.R."/>
            <person name="Rand D."/>
            <person name="Rasmussen M.D."/>
            <person name="Reed L.K."/>
            <person name="Reenan R."/>
            <person name="Reily A."/>
            <person name="Remington K.A."/>
            <person name="Rieger T.T."/>
            <person name="Ritchie M.G."/>
            <person name="Robin C."/>
            <person name="Rogers Y.H."/>
            <person name="Rohde C."/>
            <person name="Rozas J."/>
            <person name="Rubenfield M.J."/>
            <person name="Ruiz A."/>
            <person name="Russo S."/>
            <person name="Salzberg S.L."/>
            <person name="Sanchez-Gracia A."/>
            <person name="Saranga D.J."/>
            <person name="Sato H."/>
            <person name="Schaeffer S.W."/>
            <person name="Schatz M.C."/>
            <person name="Schlenke T."/>
            <person name="Schwartz R."/>
            <person name="Segarra C."/>
            <person name="Singh R.S."/>
            <person name="Sirot L."/>
            <person name="Sirota M."/>
            <person name="Sisneros N.B."/>
            <person name="Smith C.D."/>
            <person name="Smith T.F."/>
            <person name="Spieth J."/>
            <person name="Stage D.E."/>
            <person name="Stark A."/>
            <person name="Stephan W."/>
            <person name="Strausberg R.L."/>
            <person name="Strempel S."/>
            <person name="Sturgill D."/>
            <person name="Sutton G."/>
            <person name="Sutton G.G."/>
            <person name="Tao W."/>
            <person name="Teichmann S."/>
            <person name="Tobari Y.N."/>
            <person name="Tomimura Y."/>
            <person name="Tsolas J.M."/>
            <person name="Valente V.L."/>
            <person name="Venter E."/>
            <person name="Venter J.C."/>
            <person name="Vicario S."/>
            <person name="Vieira F.G."/>
            <person name="Vilella A.J."/>
            <person name="Villasante A."/>
            <person name="Walenz B."/>
            <person name="Wang J."/>
            <person name="Wasserman M."/>
            <person name="Watts T."/>
            <person name="Wilson D."/>
            <person name="Wilson R.K."/>
            <person name="Wing R.A."/>
            <person name="Wolfner M.F."/>
            <person name="Wong A."/>
            <person name="Wong G.K."/>
            <person name="Wu C.I."/>
            <person name="Wu G."/>
            <person name="Yamamoto D."/>
            <person name="Yang H.P."/>
            <person name="Yang S.P."/>
            <person name="Yorke J.A."/>
            <person name="Yoshida K."/>
            <person name="Zdobnov E."/>
            <person name="Zhang P."/>
            <person name="Zhang Y."/>
            <person name="Zimin A.V."/>
            <person name="Baldwin J."/>
            <person name="Abdouelleil A."/>
            <person name="Abdulkadir J."/>
            <person name="Abebe A."/>
            <person name="Abera B."/>
            <person name="Abreu J."/>
            <person name="Acer S.C."/>
            <person name="Aftuck L."/>
            <person name="Alexander A."/>
            <person name="An P."/>
            <person name="Anderson E."/>
            <person name="Anderson S."/>
            <person name="Arachi H."/>
            <person name="Azer M."/>
            <person name="Bachantsang P."/>
            <person name="Barry A."/>
            <person name="Bayul T."/>
            <person name="Berlin A."/>
            <person name="Bessette D."/>
            <person name="Bloom T."/>
            <person name="Blye J."/>
            <person name="Boguslavskiy L."/>
            <person name="Bonnet C."/>
            <person name="Boukhgalter B."/>
            <person name="Bourzgui I."/>
            <person name="Brown A."/>
            <person name="Cahill P."/>
            <person name="Channer S."/>
            <person name="Cheshatsang Y."/>
            <person name="Chuda L."/>
            <person name="Citroen M."/>
            <person name="Collymore A."/>
            <person name="Cooke P."/>
            <person name="Costello M."/>
            <person name="D'Aco K."/>
            <person name="Daza R."/>
            <person name="De Haan G."/>
            <person name="DeGray S."/>
            <person name="DeMaso C."/>
            <person name="Dhargay N."/>
            <person name="Dooley K."/>
            <person name="Dooley E."/>
            <person name="Doricent M."/>
            <person name="Dorje P."/>
            <person name="Dorjee K."/>
            <person name="Dupes A."/>
            <person name="Elong R."/>
            <person name="Falk J."/>
            <person name="Farina A."/>
            <person name="Faro S."/>
            <person name="Ferguson D."/>
            <person name="Fisher S."/>
            <person name="Foley C.D."/>
            <person name="Franke A."/>
            <person name="Friedrich D."/>
            <person name="Gadbois L."/>
            <person name="Gearin G."/>
            <person name="Gearin C.R."/>
            <person name="Giannoukos G."/>
            <person name="Goode T."/>
            <person name="Graham J."/>
            <person name="Grandbois E."/>
            <person name="Grewal S."/>
            <person name="Gyaltsen K."/>
            <person name="Hafez N."/>
            <person name="Hagos B."/>
            <person name="Hall J."/>
            <person name="Henson C."/>
            <person name="Hollinger A."/>
            <person name="Honan T."/>
            <person name="Huard M.D."/>
            <person name="Hughes L."/>
            <person name="Hurhula B."/>
            <person name="Husby M.E."/>
            <person name="Kamat A."/>
            <person name="Kanga B."/>
            <person name="Kashin S."/>
            <person name="Khazanovich D."/>
            <person name="Kisner P."/>
            <person name="Lance K."/>
            <person name="Lara M."/>
            <person name="Lee W."/>
            <person name="Lennon N."/>
            <person name="Letendre F."/>
            <person name="LeVine R."/>
            <person name="Lipovsky A."/>
            <person name="Liu X."/>
            <person name="Liu J."/>
            <person name="Liu S."/>
            <person name="Lokyitsang T."/>
            <person name="Lokyitsang Y."/>
            <person name="Lubonja R."/>
            <person name="Lui A."/>
            <person name="MacDonald P."/>
            <person name="Magnisalis V."/>
            <person name="Maru K."/>
            <person name="Matthews C."/>
            <person name="McCusker W."/>
            <person name="McDonough S."/>
            <person name="Mehta T."/>
            <person name="Meldrim J."/>
            <person name="Meneus L."/>
            <person name="Mihai O."/>
            <person name="Mihalev A."/>
            <person name="Mihova T."/>
            <person name="Mittelman R."/>
            <person name="Mlenga V."/>
            <person name="Montmayeur A."/>
            <person name="Mulrain L."/>
            <person name="Navidi A."/>
            <person name="Naylor J."/>
            <person name="Negash T."/>
            <person name="Nguyen T."/>
            <person name="Nguyen N."/>
            <person name="Nicol R."/>
            <person name="Norbu C."/>
            <person name="Norbu N."/>
            <person name="Novod N."/>
            <person name="O'Neill B."/>
            <person name="Osman S."/>
            <person name="Markiewicz E."/>
            <person name="Oyono O.L."/>
            <person name="Patti C."/>
            <person name="Phunkhang P."/>
            <person name="Pierre F."/>
            <person name="Priest M."/>
            <person name="Raghuraman S."/>
            <person name="Rege F."/>
            <person name="Reyes R."/>
            <person name="Rise C."/>
            <person name="Rogov P."/>
            <person name="Ross K."/>
            <person name="Ryan E."/>
            <person name="Settipalli S."/>
            <person name="Shea T."/>
            <person name="Sherpa N."/>
            <person name="Shi L."/>
            <person name="Shih D."/>
            <person name="Sparrow T."/>
            <person name="Spaulding J."/>
            <person name="Stalker J."/>
            <person name="Stange-Thomann N."/>
            <person name="Stavropoulos S."/>
            <person name="Stone C."/>
            <person name="Strader C."/>
            <person name="Tesfaye S."/>
            <person name="Thomson T."/>
            <person name="Thoulutsang Y."/>
            <person name="Thoulutsang D."/>
            <person name="Topham K."/>
            <person name="Topping I."/>
            <person name="Tsamla T."/>
            <person name="Vassiliev H."/>
            <person name="Vo A."/>
            <person name="Wangchuk T."/>
            <person name="Wangdi T."/>
            <person name="Weiand M."/>
            <person name="Wilkinson J."/>
            <person name="Wilson A."/>
            <person name="Yadav S."/>
            <person name="Young G."/>
            <person name="Yu Q."/>
            <person name="Zembek L."/>
            <person name="Zhong D."/>
            <person name="Zimmer A."/>
            <person name="Zwirko Z."/>
            <person name="Jaffe D.B."/>
            <person name="Alvarez P."/>
            <person name="Brockman W."/>
            <person name="Butler J."/>
            <person name="Chin C."/>
            <person name="Gnerre S."/>
            <person name="Grabherr M."/>
            <person name="Kleber M."/>
            <person name="Mauceli E."/>
            <person name="MacCallum I."/>
        </authorList>
    </citation>
    <scope>NUCLEOTIDE SEQUENCE [LARGE SCALE GENOMIC DNA]</scope>
    <source>
        <strain evidence="5">Tucson 15287-2541.00</strain>
    </source>
</reference>
<dbReference type="PROSITE" id="PS50086">
    <property type="entry name" value="TBC_RABGAP"/>
    <property type="match status" value="1"/>
</dbReference>
<name>B4JEM4_DROGR</name>
<dbReference type="GO" id="GO:0005794">
    <property type="term" value="C:Golgi apparatus"/>
    <property type="evidence" value="ECO:0007669"/>
    <property type="project" value="EnsemblMetazoa"/>
</dbReference>
<dbReference type="PANTHER" id="PTHR22957:SF337">
    <property type="entry name" value="TBC1 DOMAIN FAMILY MEMBER 5"/>
    <property type="match status" value="1"/>
</dbReference>
<keyword evidence="5" id="KW-1185">Reference proteome</keyword>
<evidence type="ECO:0000259" key="3">
    <source>
        <dbReference type="PROSITE" id="PS50086"/>
    </source>
</evidence>
<keyword evidence="1" id="KW-0343">GTPase activation</keyword>
<dbReference type="Proteomes" id="UP000001070">
    <property type="component" value="Unassembled WGS sequence"/>
</dbReference>
<evidence type="ECO:0000313" key="5">
    <source>
        <dbReference type="Proteomes" id="UP000001070"/>
    </source>
</evidence>
<dbReference type="Gene3D" id="1.10.8.270">
    <property type="entry name" value="putative rabgap domain of human tbc1 domain family member 14 like domains"/>
    <property type="match status" value="1"/>
</dbReference>
<dbReference type="eggNOG" id="KOG1091">
    <property type="taxonomic scope" value="Eukaryota"/>
</dbReference>
<dbReference type="OrthoDB" id="27140at2759"/>
<accession>B4JEM4</accession>
<dbReference type="KEGG" id="dgr:6563812"/>
<feature type="compositionally biased region" description="Gly residues" evidence="2">
    <location>
        <begin position="619"/>
        <end position="629"/>
    </location>
</feature>
<dbReference type="GO" id="GO:0031267">
    <property type="term" value="F:small GTPase binding"/>
    <property type="evidence" value="ECO:0007669"/>
    <property type="project" value="EnsemblMetazoa"/>
</dbReference>
<dbReference type="Gene3D" id="1.10.472.80">
    <property type="entry name" value="Ypt/Rab-GAP domain of gyp1p, domain 3"/>
    <property type="match status" value="1"/>
</dbReference>
<feature type="compositionally biased region" description="Polar residues" evidence="2">
    <location>
        <begin position="598"/>
        <end position="612"/>
    </location>
</feature>
<dbReference type="PhylomeDB" id="B4JEM4"/>
<dbReference type="InParanoid" id="B4JEM4"/>
<sequence>MTVRGIEAIKLYMPMSKADAAAAIKTNIPEETGRTIEPVVPVDGGNNNGNTMNSVERYRQEWTQLLANLDENPEMLRAAAFSGKLKMSKFRSIHWALLLRVLNADYRSWPGQRQQQRSRYEKFRVDYVSNPHELAVRENDDPLSQSTQSVWNQYFSDQELFALIRQDVVRTFPAVDFFRKALIQNAMTNILFYYAREHPYMCYRQGMHEILAPIIFVLYSDHQSLLHFSEIAKTEINETLLDVLNTAYLEADTYSIFSRLMASVESYYRVSRFASTPGGDLETQRVNESPNADAELQSEAEVISQLNFIRDRILAKQDQHLHHYLLKMEIPLHIFGIRWLRLLFGREFMLIDLLVLWDAIFADSDRFDLPNYILVAMLVHIRDKLLLSDYTSSLTYLMRYPSNVDVNLVLRHALHMLNPKQFDYPVNAFSCVSFADNLAAAAASAAAASAAIAPTPFKSQRVHTNSESSTGASGSHINRQITYMQARNAESLSALAKLQDTNRMAMDGHLADSPELLRLELKNAHTVIKIARSKLLNYLSTVRRHMDKQQGNEELNRTLDGIEELCSFLDVKFIFPMHARTTPIDEALEANERKQSAVKPTNNPTMSNSQQMPGLPSASGGGSGFGGGYEMPENAFMHNSTARLLGDRREIELSTITSDERPEIMVLQNGLPAAEPQQRPQQ</sequence>
<dbReference type="FunCoup" id="B4JEM4">
    <property type="interactions" value="851"/>
</dbReference>
<dbReference type="GO" id="GO:0005096">
    <property type="term" value="F:GTPase activator activity"/>
    <property type="evidence" value="ECO:0007669"/>
    <property type="project" value="UniProtKB-KW"/>
</dbReference>